<evidence type="ECO:0000313" key="1">
    <source>
        <dbReference type="EMBL" id="KAF9457045.1"/>
    </source>
</evidence>
<gene>
    <name evidence="1" type="ORF">BDZ94DRAFT_1228616</name>
</gene>
<dbReference type="AlphaFoldDB" id="A0A9P6CCE1"/>
<dbReference type="OrthoDB" id="2953545at2759"/>
<keyword evidence="2" id="KW-1185">Reference proteome</keyword>
<accession>A0A9P6CCE1</accession>
<name>A0A9P6CCE1_9AGAR</name>
<dbReference type="Proteomes" id="UP000807353">
    <property type="component" value="Unassembled WGS sequence"/>
</dbReference>
<reference evidence="1" key="1">
    <citation type="submission" date="2020-11" db="EMBL/GenBank/DDBJ databases">
        <authorList>
            <consortium name="DOE Joint Genome Institute"/>
            <person name="Ahrendt S."/>
            <person name="Riley R."/>
            <person name="Andreopoulos W."/>
            <person name="Labutti K."/>
            <person name="Pangilinan J."/>
            <person name="Ruiz-Duenas F.J."/>
            <person name="Barrasa J.M."/>
            <person name="Sanchez-Garcia M."/>
            <person name="Camarero S."/>
            <person name="Miyauchi S."/>
            <person name="Serrano A."/>
            <person name="Linde D."/>
            <person name="Babiker R."/>
            <person name="Drula E."/>
            <person name="Ayuso-Fernandez I."/>
            <person name="Pacheco R."/>
            <person name="Padilla G."/>
            <person name="Ferreira P."/>
            <person name="Barriuso J."/>
            <person name="Kellner H."/>
            <person name="Castanera R."/>
            <person name="Alfaro M."/>
            <person name="Ramirez L."/>
            <person name="Pisabarro A.G."/>
            <person name="Kuo A."/>
            <person name="Tritt A."/>
            <person name="Lipzen A."/>
            <person name="He G."/>
            <person name="Yan M."/>
            <person name="Ng V."/>
            <person name="Cullen D."/>
            <person name="Martin F."/>
            <person name="Rosso M.-N."/>
            <person name="Henrissat B."/>
            <person name="Hibbett D."/>
            <person name="Martinez A.T."/>
            <person name="Grigoriev I.V."/>
        </authorList>
    </citation>
    <scope>NUCLEOTIDE SEQUENCE</scope>
    <source>
        <strain evidence="1">CBS 247.69</strain>
    </source>
</reference>
<proteinExistence type="predicted"/>
<sequence length="345" mass="38494">MATGTHQNQSSSIWTWTGDYLQLGVGFDSNIATHCQCVVQVPGILFHPLAPTIVPVQTDEGRNTATWSIPDAQLKEVLKSAWEELDPKSAEFLGNIGIIPFLEKTSLPYENLAGDKCLYVKDLPQNVNITKKGAEDNIDCYLCEKSLKLKDMRKHVGKHLLLALRDVEDPAPLRPGVVVKDIIDACGWCGRDGCQTHLIKKGSSISITSNCPYHYQKLSYKRALQSSQASPCTNVPIHCPICPPSLTGQPKSFWKYNALYHLASHHLTPEGLFPTVPPQLLVEIYITSKEEASVGICQSKTDEFRDFWDIPDTDGFEIIQENERNKRGRLDSTLVVQRPPKISRS</sequence>
<comment type="caution">
    <text evidence="1">The sequence shown here is derived from an EMBL/GenBank/DDBJ whole genome shotgun (WGS) entry which is preliminary data.</text>
</comment>
<evidence type="ECO:0000313" key="2">
    <source>
        <dbReference type="Proteomes" id="UP000807353"/>
    </source>
</evidence>
<dbReference type="EMBL" id="MU150389">
    <property type="protein sequence ID" value="KAF9457045.1"/>
    <property type="molecule type" value="Genomic_DNA"/>
</dbReference>
<organism evidence="1 2">
    <name type="scientific">Collybia nuda</name>
    <dbReference type="NCBI Taxonomy" id="64659"/>
    <lineage>
        <taxon>Eukaryota</taxon>
        <taxon>Fungi</taxon>
        <taxon>Dikarya</taxon>
        <taxon>Basidiomycota</taxon>
        <taxon>Agaricomycotina</taxon>
        <taxon>Agaricomycetes</taxon>
        <taxon>Agaricomycetidae</taxon>
        <taxon>Agaricales</taxon>
        <taxon>Tricholomatineae</taxon>
        <taxon>Clitocybaceae</taxon>
        <taxon>Collybia</taxon>
    </lineage>
</organism>
<protein>
    <submittedName>
        <fullName evidence="1">Uncharacterized protein</fullName>
    </submittedName>
</protein>